<dbReference type="OrthoDB" id="2112891at2759"/>
<dbReference type="GO" id="GO:0016747">
    <property type="term" value="F:acyltransferase activity, transferring groups other than amino-acyl groups"/>
    <property type="evidence" value="ECO:0007669"/>
    <property type="project" value="TreeGrafter"/>
</dbReference>
<dbReference type="STRING" id="329885.A0A4U0UGT7"/>
<evidence type="ECO:0000256" key="1">
    <source>
        <dbReference type="SAM" id="SignalP"/>
    </source>
</evidence>
<name>A0A4U0UGT7_9PEZI</name>
<protein>
    <recommendedName>
        <fullName evidence="4">Carboxylic ester hydrolase</fullName>
    </recommendedName>
</protein>
<dbReference type="PANTHER" id="PTHR48098:SF1">
    <property type="entry name" value="DIACYLGLYCEROL ACYLTRANSFERASE_MYCOLYLTRANSFERASE AG85A"/>
    <property type="match status" value="1"/>
</dbReference>
<feature type="signal peptide" evidence="1">
    <location>
        <begin position="1"/>
        <end position="19"/>
    </location>
</feature>
<dbReference type="EMBL" id="NAJP01000076">
    <property type="protein sequence ID" value="TKA34813.1"/>
    <property type="molecule type" value="Genomic_DNA"/>
</dbReference>
<feature type="chain" id="PRO_5020772341" description="Carboxylic ester hydrolase" evidence="1">
    <location>
        <begin position="20"/>
        <end position="484"/>
    </location>
</feature>
<gene>
    <name evidence="2" type="ORF">B0A54_14026</name>
</gene>
<dbReference type="InterPro" id="IPR029058">
    <property type="entry name" value="AB_hydrolase_fold"/>
</dbReference>
<keyword evidence="1" id="KW-0732">Signal</keyword>
<evidence type="ECO:0000313" key="3">
    <source>
        <dbReference type="Proteomes" id="UP000310066"/>
    </source>
</evidence>
<reference evidence="2 3" key="1">
    <citation type="submission" date="2017-03" db="EMBL/GenBank/DDBJ databases">
        <title>Genomes of endolithic fungi from Antarctica.</title>
        <authorList>
            <person name="Coleine C."/>
            <person name="Masonjones S."/>
            <person name="Stajich J.E."/>
        </authorList>
    </citation>
    <scope>NUCLEOTIDE SEQUENCE [LARGE SCALE GENOMIC DNA]</scope>
    <source>
        <strain evidence="2 3">CCFEE 5311</strain>
    </source>
</reference>
<evidence type="ECO:0008006" key="4">
    <source>
        <dbReference type="Google" id="ProtNLM"/>
    </source>
</evidence>
<dbReference type="AlphaFoldDB" id="A0A4U0UGT7"/>
<proteinExistence type="predicted"/>
<sequence>MKLVHHLAALATLLRTGSTSVSVKYTGQAPTGYEVTFRYTNASAHKVQIAGGLLPFTDQFRTTPAYSAAYDPHDYRPGDFFVSGLNVNTTGNLGPQGNYTGFYMNNTGNGDWEWTAPFPSGTYSYAYIIDCDLGPRCATTEPGQVPGLTFYIDPANPPFQNDHLQFNHSIFQVPYDRQYQYDPALNLDFDFALPVPAGSQGKALAVNYSKSVEDLTVIIDRRETPANPTQASPGSTYPAKDIHDLALYLPPTYDPNCATPYPVLYLSHGGGGTAFDWPNLAKAFNIIDNLILAQWIPPTIVVCPAFYNLGCNDSGPIPDLMICVRENYLATLLPFIEGTYRASSDPDQRAFAGLSLGSELTYEMYINATTHFGYFGHFSGARGPAASDTNTAGYISNISVAANPALASRGVFVGFGNFDIAFSDCRSLELALELAGVGFLSRFVPWGSHFWNTWQDTLWYFGRTALWKQRPFTVETARRGRVVY</sequence>
<dbReference type="InterPro" id="IPR000801">
    <property type="entry name" value="Esterase-like"/>
</dbReference>
<dbReference type="InterPro" id="IPR050583">
    <property type="entry name" value="Mycobacterial_A85_antigen"/>
</dbReference>
<dbReference type="PANTHER" id="PTHR48098">
    <property type="entry name" value="ENTEROCHELIN ESTERASE-RELATED"/>
    <property type="match status" value="1"/>
</dbReference>
<dbReference type="Gene3D" id="3.40.50.1820">
    <property type="entry name" value="alpha/beta hydrolase"/>
    <property type="match status" value="1"/>
</dbReference>
<evidence type="ECO:0000313" key="2">
    <source>
        <dbReference type="EMBL" id="TKA34813.1"/>
    </source>
</evidence>
<dbReference type="Pfam" id="PF00756">
    <property type="entry name" value="Esterase"/>
    <property type="match status" value="1"/>
</dbReference>
<dbReference type="Proteomes" id="UP000310066">
    <property type="component" value="Unassembled WGS sequence"/>
</dbReference>
<dbReference type="SUPFAM" id="SSF53474">
    <property type="entry name" value="alpha/beta-Hydrolases"/>
    <property type="match status" value="1"/>
</dbReference>
<accession>A0A4U0UGT7</accession>
<organism evidence="2 3">
    <name type="scientific">Friedmanniomyces endolithicus</name>
    <dbReference type="NCBI Taxonomy" id="329885"/>
    <lineage>
        <taxon>Eukaryota</taxon>
        <taxon>Fungi</taxon>
        <taxon>Dikarya</taxon>
        <taxon>Ascomycota</taxon>
        <taxon>Pezizomycotina</taxon>
        <taxon>Dothideomycetes</taxon>
        <taxon>Dothideomycetidae</taxon>
        <taxon>Mycosphaerellales</taxon>
        <taxon>Teratosphaeriaceae</taxon>
        <taxon>Friedmanniomyces</taxon>
    </lineage>
</organism>
<comment type="caution">
    <text evidence="2">The sequence shown here is derived from an EMBL/GenBank/DDBJ whole genome shotgun (WGS) entry which is preliminary data.</text>
</comment>